<keyword evidence="2" id="KW-1185">Reference proteome</keyword>
<feature type="domain" description="DDE-1" evidence="1">
    <location>
        <begin position="62"/>
        <end position="178"/>
    </location>
</feature>
<dbReference type="AlphaFoldDB" id="A0A8B8CZ48"/>
<evidence type="ECO:0000259" key="1">
    <source>
        <dbReference type="Pfam" id="PF03184"/>
    </source>
</evidence>
<gene>
    <name evidence="4" type="primary">LOC111123057</name>
    <name evidence="3" type="synonym">LOC111123042</name>
</gene>
<dbReference type="KEGG" id="cvn:111123042"/>
<dbReference type="KEGG" id="cvn:111123057"/>
<dbReference type="RefSeq" id="XP_022320838.1">
    <property type="nucleotide sequence ID" value="XM_022465130.1"/>
</dbReference>
<protein>
    <submittedName>
        <fullName evidence="3">Uncharacterized protein LOC111123042</fullName>
    </submittedName>
    <submittedName>
        <fullName evidence="4">Uncharacterized protein LOC111123057</fullName>
    </submittedName>
</protein>
<accession>A0A8B8CZ48</accession>
<evidence type="ECO:0000313" key="2">
    <source>
        <dbReference type="Proteomes" id="UP000694844"/>
    </source>
</evidence>
<evidence type="ECO:0000313" key="4">
    <source>
        <dbReference type="RefSeq" id="XP_022320855.1"/>
    </source>
</evidence>
<evidence type="ECO:0000313" key="3">
    <source>
        <dbReference type="RefSeq" id="XP_022320838.1"/>
    </source>
</evidence>
<dbReference type="RefSeq" id="XP_022320855.1">
    <property type="nucleotide sequence ID" value="XM_022465147.1"/>
</dbReference>
<organism evidence="2 4">
    <name type="scientific">Crassostrea virginica</name>
    <name type="common">Eastern oyster</name>
    <dbReference type="NCBI Taxonomy" id="6565"/>
    <lineage>
        <taxon>Eukaryota</taxon>
        <taxon>Metazoa</taxon>
        <taxon>Spiralia</taxon>
        <taxon>Lophotrochozoa</taxon>
        <taxon>Mollusca</taxon>
        <taxon>Bivalvia</taxon>
        <taxon>Autobranchia</taxon>
        <taxon>Pteriomorphia</taxon>
        <taxon>Ostreida</taxon>
        <taxon>Ostreoidea</taxon>
        <taxon>Ostreidae</taxon>
        <taxon>Crassostrea</taxon>
    </lineage>
</organism>
<dbReference type="Pfam" id="PF03184">
    <property type="entry name" value="DDE_1"/>
    <property type="match status" value="1"/>
</dbReference>
<name>A0A8B8CZ48_CRAVI</name>
<dbReference type="Proteomes" id="UP000694844">
    <property type="component" value="Chromosome 3"/>
</dbReference>
<dbReference type="GeneID" id="111123057"/>
<sequence>MAKERTEKYLFALREVLMTNRLDSPHRIWNMEQSFISLSLDSSLIVARTGTKHIQSKAGSREHVTILVCGNAAGEMLPPHFIMKGKTQLALKSWDSENDPPGAFISVSDSGWIKHGLSLLWFQRVFLPNIGPERPQLLVFDGHDSHHHVELVECARENGIILMEMPAHCSHWLQPLDR</sequence>
<proteinExistence type="predicted"/>
<dbReference type="OrthoDB" id="6277218at2759"/>
<dbReference type="InterPro" id="IPR004875">
    <property type="entry name" value="DDE_SF_endonuclease_dom"/>
</dbReference>
<dbReference type="GO" id="GO:0003676">
    <property type="term" value="F:nucleic acid binding"/>
    <property type="evidence" value="ECO:0007669"/>
    <property type="project" value="InterPro"/>
</dbReference>
<reference evidence="3 4" key="1">
    <citation type="submission" date="2025-04" db="UniProtKB">
        <authorList>
            <consortium name="RefSeq"/>
        </authorList>
    </citation>
    <scope>IDENTIFICATION</scope>
    <source>
        <tissue evidence="3 4">Whole sample</tissue>
    </source>
</reference>